<evidence type="ECO:0000259" key="3">
    <source>
        <dbReference type="Pfam" id="PF14306"/>
    </source>
</evidence>
<dbReference type="EMBL" id="JAQHXR010000001">
    <property type="protein sequence ID" value="MDA3968540.1"/>
    <property type="molecule type" value="Genomic_DNA"/>
</dbReference>
<dbReference type="GO" id="GO:0016779">
    <property type="term" value="F:nucleotidyltransferase activity"/>
    <property type="evidence" value="ECO:0007669"/>
    <property type="project" value="UniProtKB-KW"/>
</dbReference>
<dbReference type="PANTHER" id="PTHR43509">
    <property type="match status" value="1"/>
</dbReference>
<evidence type="ECO:0000256" key="1">
    <source>
        <dbReference type="ARBA" id="ARBA00005048"/>
    </source>
</evidence>
<organism evidence="4 5">
    <name type="scientific">Helicobacter ibis</name>
    <dbReference type="NCBI Taxonomy" id="2962633"/>
    <lineage>
        <taxon>Bacteria</taxon>
        <taxon>Pseudomonadati</taxon>
        <taxon>Campylobacterota</taxon>
        <taxon>Epsilonproteobacteria</taxon>
        <taxon>Campylobacterales</taxon>
        <taxon>Helicobacteraceae</taxon>
        <taxon>Helicobacter</taxon>
    </lineage>
</organism>
<dbReference type="Gene3D" id="3.40.50.620">
    <property type="entry name" value="HUPs"/>
    <property type="match status" value="1"/>
</dbReference>
<keyword evidence="4" id="KW-0548">Nucleotidyltransferase</keyword>
<comment type="caution">
    <text evidence="4">The sequence shown here is derived from an EMBL/GenBank/DDBJ whole genome shotgun (WGS) entry which is preliminary data.</text>
</comment>
<feature type="domain" description="ATP-sulfurylase PUA-like" evidence="3">
    <location>
        <begin position="6"/>
        <end position="138"/>
    </location>
</feature>
<keyword evidence="5" id="KW-1185">Reference proteome</keyword>
<dbReference type="InterPro" id="IPR024951">
    <property type="entry name" value="Sulfurylase_cat_dom"/>
</dbReference>
<dbReference type="SUPFAM" id="SSF52374">
    <property type="entry name" value="Nucleotidylyl transferase"/>
    <property type="match status" value="1"/>
</dbReference>
<dbReference type="SUPFAM" id="SSF88697">
    <property type="entry name" value="PUA domain-like"/>
    <property type="match status" value="1"/>
</dbReference>
<accession>A0ABT4VCW6</accession>
<comment type="pathway">
    <text evidence="1">Sulfur metabolism; hydrogen sulfide biosynthesis; sulfite from sulfate: step 1/3.</text>
</comment>
<dbReference type="InterPro" id="IPR015947">
    <property type="entry name" value="PUA-like_sf"/>
</dbReference>
<protein>
    <submittedName>
        <fullName evidence="4">Sulfate adenylyltransferase</fullName>
    </submittedName>
</protein>
<evidence type="ECO:0000259" key="2">
    <source>
        <dbReference type="Pfam" id="PF01747"/>
    </source>
</evidence>
<dbReference type="Pfam" id="PF14306">
    <property type="entry name" value="PUA_2"/>
    <property type="match status" value="1"/>
</dbReference>
<gene>
    <name evidence="4" type="ORF">PF021_02500</name>
</gene>
<sequence length="400" mass="46351">MEYLKRNKSIFIDKEAIFALLLCQEGLLYPVTHLMNEAEMNEVDSTGLYKQKSFPFSFILAPSGRRNEEVIKNAKEGEIINIICERKVYGYIKTSQTFKINKQERLFKIMSGDIYSPKAKQILHRLGNYAICGDYEIIISQDDIFHDRISKSKIPLLKKSLKIKKATSMVLNASPVTRIHEQIFRLILDNNELLVLMLLREQNEEFLDFEIRKKCLEYVIENFLPKNKVLIVPLDDIYLFAGAHGIILESIISQNMGCDKIMIGQNYPNLTLYYDNQKIHSIFDTAKDIKIKVKIVNEFFYCNECYGIVSNKTCPHGQHHHITYDSGFIQGMLKSGLIPPTLLVRKEVSAKILSHIFPDRFSSFIKKYSALFANRGIIEDINEEDFYIKIADLYKMDNLN</sequence>
<dbReference type="Pfam" id="PF01747">
    <property type="entry name" value="ATP-sulfurylase"/>
    <property type="match status" value="1"/>
</dbReference>
<proteinExistence type="predicted"/>
<dbReference type="InterPro" id="IPR025980">
    <property type="entry name" value="ATP-Sase_PUA-like_dom"/>
</dbReference>
<dbReference type="PANTHER" id="PTHR43509:SF1">
    <property type="entry name" value="SULFATE ADENYLYLTRANSFERASE"/>
    <property type="match status" value="1"/>
</dbReference>
<evidence type="ECO:0000313" key="4">
    <source>
        <dbReference type="EMBL" id="MDA3968540.1"/>
    </source>
</evidence>
<dbReference type="RefSeq" id="WP_271020825.1">
    <property type="nucleotide sequence ID" value="NZ_JAQHXR010000001.1"/>
</dbReference>
<reference evidence="4 5" key="1">
    <citation type="submission" date="2023-01" db="EMBL/GenBank/DDBJ databases">
        <title>Description of Helicobacter ibis sp. nov. isolated from faecal droppings of black-faced ibis (Theristicus melanopis).</title>
        <authorList>
            <person name="Lopez-Cantillo M."/>
            <person name="Vidal-Veuthey B."/>
            <person name="Mella A."/>
            <person name="De La Haba R."/>
            <person name="Collado L."/>
        </authorList>
    </citation>
    <scope>NUCLEOTIDE SEQUENCE [LARGE SCALE GENOMIC DNA]</scope>
    <source>
        <strain evidence="4 5">A82</strain>
    </source>
</reference>
<feature type="domain" description="Sulphate adenylyltransferase catalytic" evidence="2">
    <location>
        <begin position="161"/>
        <end position="353"/>
    </location>
</feature>
<keyword evidence="4" id="KW-0808">Transferase</keyword>
<dbReference type="InterPro" id="IPR014729">
    <property type="entry name" value="Rossmann-like_a/b/a_fold"/>
</dbReference>
<dbReference type="Proteomes" id="UP001210261">
    <property type="component" value="Unassembled WGS sequence"/>
</dbReference>
<dbReference type="Gene3D" id="3.10.400.10">
    <property type="entry name" value="Sulfate adenylyltransferase"/>
    <property type="match status" value="1"/>
</dbReference>
<name>A0ABT4VCW6_9HELI</name>
<evidence type="ECO:0000313" key="5">
    <source>
        <dbReference type="Proteomes" id="UP001210261"/>
    </source>
</evidence>